<feature type="domain" description="ASPIC/UnbV" evidence="2">
    <location>
        <begin position="901"/>
        <end position="967"/>
    </location>
</feature>
<reference evidence="3 4" key="1">
    <citation type="journal article" date="2016" name="Front. Microbiol.">
        <title>Fuerstia marisgermanicae gen. nov., sp. nov., an Unusual Member of the Phylum Planctomycetes from the German Wadden Sea.</title>
        <authorList>
            <person name="Kohn T."/>
            <person name="Heuer A."/>
            <person name="Jogler M."/>
            <person name="Vollmers J."/>
            <person name="Boedeker C."/>
            <person name="Bunk B."/>
            <person name="Rast P."/>
            <person name="Borchert D."/>
            <person name="Glockner I."/>
            <person name="Freese H.M."/>
            <person name="Klenk H.P."/>
            <person name="Overmann J."/>
            <person name="Kaster A.K."/>
            <person name="Rohde M."/>
            <person name="Wiegand S."/>
            <person name="Jogler C."/>
        </authorList>
    </citation>
    <scope>NUCLEOTIDE SEQUENCE [LARGE SCALE GENOMIC DNA]</scope>
    <source>
        <strain evidence="3 4">NH11</strain>
    </source>
</reference>
<dbReference type="EMBL" id="CP017641">
    <property type="protein sequence ID" value="APZ95668.1"/>
    <property type="molecule type" value="Genomic_DNA"/>
</dbReference>
<dbReference type="STRING" id="1891926.Fuma_05327"/>
<keyword evidence="4" id="KW-1185">Reference proteome</keyword>
<evidence type="ECO:0000313" key="3">
    <source>
        <dbReference type="EMBL" id="APZ95668.1"/>
    </source>
</evidence>
<dbReference type="InterPro" id="IPR011990">
    <property type="entry name" value="TPR-like_helical_dom_sf"/>
</dbReference>
<evidence type="ECO:0000256" key="1">
    <source>
        <dbReference type="ARBA" id="ARBA00022729"/>
    </source>
</evidence>
<sequence length="981" mass="106751">MNVLRSRTGLIVAVSLLAVVGFIVAQRESRDELLEKGQRAIIRQQPELAAQIGERLLASSANDPQALLLAAAAAEQMRSHSKAVELLKQVATDNEAAYIEANCEIGRLAIDRLGLISVAEQSFRNVLTVNPAHVTAIDQLAYILSLQTRTNEANRLQLTLIGQGAVTPEYVFSLVQNDLLYPDLRFVKQLQEQEPNHPGLLLAEARIATLKQNFDRARSLLEQAIRVKPDFIEAHARLGKLLLDHSNIDDLPDWLAELPQSSEWNADLWIVVGQIHASNGNTKAAMRCYWEAGNIEAASLPANYLLGGQLTSLGRQNEAAVLLKRARMLEEYRKLFDHGSTPESSIQLTSELLKQAHELAESLGLLREAFAFSQLAASMQPAPEWATRAVTDLHPRLAKLPLARTAPQANIFQQIAIPESDLPEINLTNTPPHLESDPSQSAARFENLTQQLRIDFSFDNGVDHRISGAQRPYDFTGGGIAAFDIDADSWPDLYFSQGCVIDDDTGNPISGQPDQLFRNRIGTQFTNDSLVSAPETLDYSQGVAAGDINNDGFTDLLVGNLGGNRLLRNNGDGTFSDVSSQVAGDGARWTTSCVVCDVNGDQWPDLYTVNYLSGDITSRVCRDETGRKHPCAPQTFEAAQDQLFLGDGNGNFVDATARSGIQIENGKGLGVVVANLTNCGELDIFVANDGVPNFLFMKTKEHGDALFNEVGGQRGLAVNGDGQSEACMGIAVEDFNLDRRSDIFVTNFLDESNTLYSETNQDGFYLDQTWSSGLGPPSLPVLGFGVQAVDGDLDGLPDLVVVNGHVDDFTDRGTPYHMSPQYFTNIAGMRFTEQSAESVGEYFSGKHLGRCVTRMDWDQDGAEEVVIGTLDHATSILHNATSPRGGSVSLSLIGTTSQRDAFGTTVSLTTRQRTITRQLVAGDGYLASNERKLVFGLGSHTNATNVSVKWAGGKEQQFPEVVAGTRYAAVEGRALFYAIPR</sequence>
<dbReference type="Gene3D" id="1.25.40.10">
    <property type="entry name" value="Tetratricopeptide repeat domain"/>
    <property type="match status" value="2"/>
</dbReference>
<dbReference type="SUPFAM" id="SSF69318">
    <property type="entry name" value="Integrin alpha N-terminal domain"/>
    <property type="match status" value="1"/>
</dbReference>
<dbReference type="InterPro" id="IPR013517">
    <property type="entry name" value="FG-GAP"/>
</dbReference>
<dbReference type="PANTHER" id="PTHR16026:SF0">
    <property type="entry name" value="CARTILAGE ACIDIC PROTEIN 1"/>
    <property type="match status" value="1"/>
</dbReference>
<organism evidence="3 4">
    <name type="scientific">Fuerstiella marisgermanici</name>
    <dbReference type="NCBI Taxonomy" id="1891926"/>
    <lineage>
        <taxon>Bacteria</taxon>
        <taxon>Pseudomonadati</taxon>
        <taxon>Planctomycetota</taxon>
        <taxon>Planctomycetia</taxon>
        <taxon>Planctomycetales</taxon>
        <taxon>Planctomycetaceae</taxon>
        <taxon>Fuerstiella</taxon>
    </lineage>
</organism>
<dbReference type="InterPro" id="IPR011519">
    <property type="entry name" value="UnbV_ASPIC"/>
</dbReference>
<protein>
    <submittedName>
        <fullName evidence="3">Putative PEP-CTERM system TPR-repeat lipoprotein</fullName>
    </submittedName>
</protein>
<evidence type="ECO:0000313" key="4">
    <source>
        <dbReference type="Proteomes" id="UP000187735"/>
    </source>
</evidence>
<dbReference type="RefSeq" id="WP_077026802.1">
    <property type="nucleotide sequence ID" value="NZ_CP017641.1"/>
</dbReference>
<keyword evidence="1" id="KW-0732">Signal</keyword>
<dbReference type="AlphaFoldDB" id="A0A1P8WNP6"/>
<dbReference type="PANTHER" id="PTHR16026">
    <property type="entry name" value="CARTILAGE ACIDIC PROTEIN 1"/>
    <property type="match status" value="1"/>
</dbReference>
<dbReference type="Gene3D" id="2.130.10.130">
    <property type="entry name" value="Integrin alpha, N-terminal"/>
    <property type="match status" value="2"/>
</dbReference>
<name>A0A1P8WNP6_9PLAN</name>
<keyword evidence="3" id="KW-0449">Lipoprotein</keyword>
<evidence type="ECO:0000259" key="2">
    <source>
        <dbReference type="Pfam" id="PF07593"/>
    </source>
</evidence>
<dbReference type="Pfam" id="PF07593">
    <property type="entry name" value="UnbV_ASPIC"/>
    <property type="match status" value="1"/>
</dbReference>
<proteinExistence type="predicted"/>
<dbReference type="SUPFAM" id="SSF48452">
    <property type="entry name" value="TPR-like"/>
    <property type="match status" value="2"/>
</dbReference>
<dbReference type="KEGG" id="fmr:Fuma_05327"/>
<dbReference type="Proteomes" id="UP000187735">
    <property type="component" value="Chromosome"/>
</dbReference>
<gene>
    <name evidence="3" type="ORF">Fuma_05327</name>
</gene>
<dbReference type="Pfam" id="PF13517">
    <property type="entry name" value="FG-GAP_3"/>
    <property type="match status" value="1"/>
</dbReference>
<dbReference type="InterPro" id="IPR028994">
    <property type="entry name" value="Integrin_alpha_N"/>
</dbReference>
<dbReference type="InterPro" id="IPR027039">
    <property type="entry name" value="Crtac1"/>
</dbReference>
<accession>A0A1P8WNP6</accession>
<dbReference type="OrthoDB" id="5287961at2"/>